<dbReference type="Gene3D" id="3.90.1440.10">
    <property type="entry name" value="SecA, preprotein cross-linking domain"/>
    <property type="match status" value="1"/>
</dbReference>
<dbReference type="GO" id="GO:0006886">
    <property type="term" value="P:intracellular protein transport"/>
    <property type="evidence" value="ECO:0007669"/>
    <property type="project" value="InterPro"/>
</dbReference>
<accession>A0A0F8VYB9</accession>
<comment type="subcellular location">
    <subcellularLocation>
        <location evidence="1">Cell membrane</location>
        <topology evidence="1">Peripheral membrane protein</topology>
        <orientation evidence="1">Cytoplasmic side</orientation>
    </subcellularLocation>
</comment>
<proteinExistence type="predicted"/>
<dbReference type="AlphaFoldDB" id="A0A0F8VYB9"/>
<dbReference type="InterPro" id="IPR014018">
    <property type="entry name" value="SecA_motor_DEAD"/>
</dbReference>
<dbReference type="Pfam" id="PF01043">
    <property type="entry name" value="SecA_PP_bind"/>
    <property type="match status" value="1"/>
</dbReference>
<reference evidence="12" key="1">
    <citation type="journal article" date="2015" name="Nature">
        <title>Complex archaea that bridge the gap between prokaryotes and eukaryotes.</title>
        <authorList>
            <person name="Spang A."/>
            <person name="Saw J.H."/>
            <person name="Jorgensen S.L."/>
            <person name="Zaremba-Niedzwiedzka K."/>
            <person name="Martijn J."/>
            <person name="Lind A.E."/>
            <person name="van Eijk R."/>
            <person name="Schleper C."/>
            <person name="Guy L."/>
            <person name="Ettema T.J."/>
        </authorList>
    </citation>
    <scope>NUCLEOTIDE SEQUENCE</scope>
</reference>
<evidence type="ECO:0000256" key="6">
    <source>
        <dbReference type="ARBA" id="ARBA00022840"/>
    </source>
</evidence>
<dbReference type="InterPro" id="IPR044722">
    <property type="entry name" value="SecA_SF2_C"/>
</dbReference>
<dbReference type="GO" id="GO:0043952">
    <property type="term" value="P:protein transport by the Sec complex"/>
    <property type="evidence" value="ECO:0007669"/>
    <property type="project" value="TreeGrafter"/>
</dbReference>
<name>A0A0F8VYB9_9ZZZZ</name>
<dbReference type="GO" id="GO:0005524">
    <property type="term" value="F:ATP binding"/>
    <property type="evidence" value="ECO:0007669"/>
    <property type="project" value="UniProtKB-KW"/>
</dbReference>
<dbReference type="PRINTS" id="PR00906">
    <property type="entry name" value="SECA"/>
</dbReference>
<dbReference type="InterPro" id="IPR000185">
    <property type="entry name" value="SecA"/>
</dbReference>
<keyword evidence="9" id="KW-0811">Translocation</keyword>
<dbReference type="Pfam" id="PF07517">
    <property type="entry name" value="SecA_DEAD"/>
    <property type="match status" value="1"/>
</dbReference>
<evidence type="ECO:0000259" key="11">
    <source>
        <dbReference type="PROSITE" id="PS51196"/>
    </source>
</evidence>
<feature type="domain" description="SecA family profile" evidence="11">
    <location>
        <begin position="1"/>
        <end position="339"/>
    </location>
</feature>
<evidence type="ECO:0000256" key="1">
    <source>
        <dbReference type="ARBA" id="ARBA00004413"/>
    </source>
</evidence>
<evidence type="ECO:0000256" key="5">
    <source>
        <dbReference type="ARBA" id="ARBA00022741"/>
    </source>
</evidence>
<evidence type="ECO:0000256" key="3">
    <source>
        <dbReference type="ARBA" id="ARBA00022475"/>
    </source>
</evidence>
<evidence type="ECO:0000256" key="8">
    <source>
        <dbReference type="ARBA" id="ARBA00022967"/>
    </source>
</evidence>
<evidence type="ECO:0000313" key="12">
    <source>
        <dbReference type="EMBL" id="KKK49348.1"/>
    </source>
</evidence>
<dbReference type="GO" id="GO:0017038">
    <property type="term" value="P:protein import"/>
    <property type="evidence" value="ECO:0007669"/>
    <property type="project" value="InterPro"/>
</dbReference>
<evidence type="ECO:0000256" key="10">
    <source>
        <dbReference type="ARBA" id="ARBA00023136"/>
    </source>
</evidence>
<keyword evidence="6" id="KW-0067">ATP-binding</keyword>
<keyword evidence="4" id="KW-0963">Cytoplasm</keyword>
<sequence>DKESKAQGAHNFCIIDEIDSILIDESRTPLIISGAAEDDTVKYSEANKLVDAAKECAKDPDTGEYPEEPVGDFKVEEKNKRISFTDEGMNHIEQLLQQQGLIHGTLFDSDNFEFIHYCTQSLKAKRLFHRDVDYVVQNGKVEIVDEFTGRILHGRRYSEGLHQAIEAKEGVPIQRENLTLATITLQNFFRMYEKLAGMTGTAWTEREEFNTIYGLDVLVAPTDRPMIRDDESDIIYRAEDGKYPAVVGEIEEMHAQGRPVLVGTVSIENSERLADLLKRRSTCEMEECGEHHKVCSLKEPQVLNAKHHEREAAIIAQAGRYGAVTIATNMAGRGTDIVL</sequence>
<comment type="caution">
    <text evidence="12">The sequence shown here is derived from an EMBL/GenBank/DDBJ whole genome shotgun (WGS) entry which is preliminary data.</text>
</comment>
<keyword evidence="10" id="KW-0472">Membrane</keyword>
<dbReference type="SUPFAM" id="SSF52540">
    <property type="entry name" value="P-loop containing nucleoside triphosphate hydrolases"/>
    <property type="match status" value="2"/>
</dbReference>
<dbReference type="SMART" id="SM00957">
    <property type="entry name" value="SecA_DEAD"/>
    <property type="match status" value="1"/>
</dbReference>
<dbReference type="PANTHER" id="PTHR30612:SF0">
    <property type="entry name" value="CHLOROPLAST PROTEIN-TRANSPORTING ATPASE"/>
    <property type="match status" value="1"/>
</dbReference>
<dbReference type="SUPFAM" id="SSF81767">
    <property type="entry name" value="Pre-protein crosslinking domain of SecA"/>
    <property type="match status" value="1"/>
</dbReference>
<dbReference type="FunFam" id="3.90.1440.10:FF:000001">
    <property type="entry name" value="Preprotein translocase subunit SecA"/>
    <property type="match status" value="1"/>
</dbReference>
<evidence type="ECO:0000256" key="7">
    <source>
        <dbReference type="ARBA" id="ARBA00022927"/>
    </source>
</evidence>
<dbReference type="GO" id="GO:0031522">
    <property type="term" value="C:cell envelope Sec protein transport complex"/>
    <property type="evidence" value="ECO:0007669"/>
    <property type="project" value="TreeGrafter"/>
</dbReference>
<feature type="non-terminal residue" evidence="12">
    <location>
        <position position="339"/>
    </location>
</feature>
<dbReference type="InterPro" id="IPR036670">
    <property type="entry name" value="SecA_X-link_sf"/>
</dbReference>
<dbReference type="InterPro" id="IPR011115">
    <property type="entry name" value="SecA_DEAD"/>
</dbReference>
<dbReference type="GO" id="GO:0005829">
    <property type="term" value="C:cytosol"/>
    <property type="evidence" value="ECO:0007669"/>
    <property type="project" value="TreeGrafter"/>
</dbReference>
<dbReference type="GO" id="GO:0006605">
    <property type="term" value="P:protein targeting"/>
    <property type="evidence" value="ECO:0007669"/>
    <property type="project" value="InterPro"/>
</dbReference>
<keyword evidence="3" id="KW-1003">Cell membrane</keyword>
<organism evidence="12">
    <name type="scientific">marine sediment metagenome</name>
    <dbReference type="NCBI Taxonomy" id="412755"/>
    <lineage>
        <taxon>unclassified sequences</taxon>
        <taxon>metagenomes</taxon>
        <taxon>ecological metagenomes</taxon>
    </lineage>
</organism>
<protein>
    <recommendedName>
        <fullName evidence="11">SecA family profile domain-containing protein</fullName>
    </recommendedName>
</protein>
<dbReference type="InterPro" id="IPR011130">
    <property type="entry name" value="SecA_preprotein_X-link_dom"/>
</dbReference>
<keyword evidence="8" id="KW-1278">Translocase</keyword>
<dbReference type="PANTHER" id="PTHR30612">
    <property type="entry name" value="SECA INNER MEMBRANE COMPONENT OF SEC PROTEIN SECRETION SYSTEM"/>
    <property type="match status" value="1"/>
</dbReference>
<dbReference type="GO" id="GO:0005886">
    <property type="term" value="C:plasma membrane"/>
    <property type="evidence" value="ECO:0007669"/>
    <property type="project" value="UniProtKB-SubCell"/>
</dbReference>
<dbReference type="PROSITE" id="PS51196">
    <property type="entry name" value="SECA_MOTOR_DEAD"/>
    <property type="match status" value="1"/>
</dbReference>
<dbReference type="EMBL" id="LAZR01068593">
    <property type="protein sequence ID" value="KKK49348.1"/>
    <property type="molecule type" value="Genomic_DNA"/>
</dbReference>
<keyword evidence="7" id="KW-0653">Protein transport</keyword>
<dbReference type="Gene3D" id="3.40.50.300">
    <property type="entry name" value="P-loop containing nucleotide triphosphate hydrolases"/>
    <property type="match status" value="2"/>
</dbReference>
<keyword evidence="5" id="KW-0547">Nucleotide-binding</keyword>
<keyword evidence="2" id="KW-0813">Transport</keyword>
<feature type="non-terminal residue" evidence="12">
    <location>
        <position position="1"/>
    </location>
</feature>
<evidence type="ECO:0000256" key="9">
    <source>
        <dbReference type="ARBA" id="ARBA00023010"/>
    </source>
</evidence>
<evidence type="ECO:0000256" key="2">
    <source>
        <dbReference type="ARBA" id="ARBA00022448"/>
    </source>
</evidence>
<dbReference type="InterPro" id="IPR027417">
    <property type="entry name" value="P-loop_NTPase"/>
</dbReference>
<evidence type="ECO:0000256" key="4">
    <source>
        <dbReference type="ARBA" id="ARBA00022490"/>
    </source>
</evidence>
<dbReference type="SMART" id="SM00958">
    <property type="entry name" value="SecA_PP_bind"/>
    <property type="match status" value="1"/>
</dbReference>
<dbReference type="InterPro" id="IPR020937">
    <property type="entry name" value="SecA_CS"/>
</dbReference>
<dbReference type="PROSITE" id="PS01312">
    <property type="entry name" value="SECA"/>
    <property type="match status" value="1"/>
</dbReference>
<gene>
    <name evidence="12" type="ORF">LCGC14_3135970</name>
</gene>
<dbReference type="Pfam" id="PF21090">
    <property type="entry name" value="P-loop_SecA"/>
    <property type="match status" value="1"/>
</dbReference>